<sequence length="581" mass="69544">MVRKRLVDDSEYLRFGLKGKERTDHFSKMLRCSICGFIDGSRRVVQYFVRNIDLFKDIYFEFSSFSYYNFNLATQYISVMNADFNMHFIPFLKDFLFLIKRFNGKYVHNLPKKDKVFMDEERQIPLEDGRYLTYRDWYNQQQYYYSKIITMFLKHITYMDSISYYIHLMVYRLDVESVAEILQTVVTLPRKEFKRWEEILASIHAIDKIMEMMRVVPHDAALSRALHFLLRRVVNDSDSTFGEDEYILTRVSSYAMFLYELMVAQTTLTEYIAIYRVLRVLIKGKGGCPIVDRVANLIEKRIYFRGQEKTLDLLHELGVDTSNLVAYRTQTIHPTPSSDYIPKSAQYYYTAFSKLSDNPPPFRLPALFLIKIQFLVSLLSFHSNRFIILFHAYRIANFLWQLCFLFPECLHLHASMRLLLEYFEFTTPGSTHGLLQDMINECCVLENIMLWGREYYARENGQYPRIDTRCAYLIEYFKVFAGLREDCLTRMSKRNKKKQNTSEHRHDLRFLRILALMSDEQWFYIKTVFYDKHCRKEELSYSSVKKMESFMDDCVDEPFERYLYFLSLRNLPLPNILGKKK</sequence>
<name>A0ABQ7HYZ9_9MICR</name>
<comment type="caution">
    <text evidence="1">The sequence shown here is derived from an EMBL/GenBank/DDBJ whole genome shotgun (WGS) entry which is preliminary data.</text>
</comment>
<evidence type="ECO:0000313" key="1">
    <source>
        <dbReference type="EMBL" id="KAF7683343.1"/>
    </source>
</evidence>
<gene>
    <name evidence="1" type="ORF">TCON_1445</name>
</gene>
<dbReference type="Proteomes" id="UP001516464">
    <property type="component" value="Unassembled WGS sequence"/>
</dbReference>
<keyword evidence="2" id="KW-1185">Reference proteome</keyword>
<dbReference type="EMBL" id="SBIQ01000096">
    <property type="protein sequence ID" value="KAF7683343.1"/>
    <property type="molecule type" value="Genomic_DNA"/>
</dbReference>
<protein>
    <submittedName>
        <fullName evidence="1">Uncharacterized protein</fullName>
    </submittedName>
</protein>
<reference evidence="1 2" key="1">
    <citation type="submission" date="2019-01" db="EMBL/GenBank/DDBJ databases">
        <title>Genomes sequencing and comparative genomics of infectious freshwater microsporidia, Cucumispora dikerogammari and Thelohania contejeani.</title>
        <authorList>
            <person name="Cormier A."/>
            <person name="Giraud I."/>
            <person name="Wattier R."/>
            <person name="Teixeira M."/>
            <person name="Grandjean F."/>
            <person name="Rigaud T."/>
            <person name="Cordaux R."/>
        </authorList>
    </citation>
    <scope>NUCLEOTIDE SEQUENCE [LARGE SCALE GENOMIC DNA]</scope>
    <source>
        <strain evidence="1">T1</strain>
        <tissue evidence="1">Spores</tissue>
    </source>
</reference>
<accession>A0ABQ7HYZ9</accession>
<organism evidence="1 2">
    <name type="scientific">Astathelohania contejeani</name>
    <dbReference type="NCBI Taxonomy" id="164912"/>
    <lineage>
        <taxon>Eukaryota</taxon>
        <taxon>Fungi</taxon>
        <taxon>Fungi incertae sedis</taxon>
        <taxon>Microsporidia</taxon>
        <taxon>Astathelohaniidae</taxon>
        <taxon>Astathelohania</taxon>
    </lineage>
</organism>
<evidence type="ECO:0000313" key="2">
    <source>
        <dbReference type="Proteomes" id="UP001516464"/>
    </source>
</evidence>
<proteinExistence type="predicted"/>